<dbReference type="InterPro" id="IPR013087">
    <property type="entry name" value="Znf_C2H2_type"/>
</dbReference>
<accession>A0ABR4H150</accession>
<organism evidence="3 4">
    <name type="scientific">Aspergillus granulosus</name>
    <dbReference type="NCBI Taxonomy" id="176169"/>
    <lineage>
        <taxon>Eukaryota</taxon>
        <taxon>Fungi</taxon>
        <taxon>Dikarya</taxon>
        <taxon>Ascomycota</taxon>
        <taxon>Pezizomycotina</taxon>
        <taxon>Eurotiomycetes</taxon>
        <taxon>Eurotiomycetidae</taxon>
        <taxon>Eurotiales</taxon>
        <taxon>Aspergillaceae</taxon>
        <taxon>Aspergillus</taxon>
        <taxon>Aspergillus subgen. Nidulantes</taxon>
    </lineage>
</organism>
<keyword evidence="4" id="KW-1185">Reference proteome</keyword>
<evidence type="ECO:0000256" key="1">
    <source>
        <dbReference type="PROSITE-ProRule" id="PRU00042"/>
    </source>
</evidence>
<dbReference type="EMBL" id="JBFXLT010000097">
    <property type="protein sequence ID" value="KAL2809040.1"/>
    <property type="molecule type" value="Genomic_DNA"/>
</dbReference>
<gene>
    <name evidence="3" type="ORF">BJX63DRAFT_372538</name>
</gene>
<evidence type="ECO:0000313" key="3">
    <source>
        <dbReference type="EMBL" id="KAL2809040.1"/>
    </source>
</evidence>
<feature type="domain" description="C2H2-type" evidence="2">
    <location>
        <begin position="102"/>
        <end position="129"/>
    </location>
</feature>
<sequence length="129" mass="14906">MLYASLNSVNESTAYQPIEFTRSNDIHAPQPPPSIDDMTHQILAAEPSTEDTISNEFFRPRVTNAISQMRMARLHVHWYLFTVCAIEATRGYPTHFPGSFTYPAVYCGKTFNRKDNLRVHFQRVHMENN</sequence>
<proteinExistence type="predicted"/>
<evidence type="ECO:0000313" key="4">
    <source>
        <dbReference type="Proteomes" id="UP001610334"/>
    </source>
</evidence>
<keyword evidence="1" id="KW-0863">Zinc-finger</keyword>
<dbReference type="Proteomes" id="UP001610334">
    <property type="component" value="Unassembled WGS sequence"/>
</dbReference>
<comment type="caution">
    <text evidence="3">The sequence shown here is derived from an EMBL/GenBank/DDBJ whole genome shotgun (WGS) entry which is preliminary data.</text>
</comment>
<protein>
    <recommendedName>
        <fullName evidence="2">C2H2-type domain-containing protein</fullName>
    </recommendedName>
</protein>
<dbReference type="PROSITE" id="PS50157">
    <property type="entry name" value="ZINC_FINGER_C2H2_2"/>
    <property type="match status" value="1"/>
</dbReference>
<evidence type="ECO:0000259" key="2">
    <source>
        <dbReference type="PROSITE" id="PS50157"/>
    </source>
</evidence>
<name>A0ABR4H150_9EURO</name>
<keyword evidence="1" id="KW-0862">Zinc</keyword>
<reference evidence="3 4" key="1">
    <citation type="submission" date="2024-07" db="EMBL/GenBank/DDBJ databases">
        <title>Section-level genome sequencing and comparative genomics of Aspergillus sections Usti and Cavernicolus.</title>
        <authorList>
            <consortium name="Lawrence Berkeley National Laboratory"/>
            <person name="Nybo J.L."/>
            <person name="Vesth T.C."/>
            <person name="Theobald S."/>
            <person name="Frisvad J.C."/>
            <person name="Larsen T.O."/>
            <person name="Kjaerboelling I."/>
            <person name="Rothschild-Mancinelli K."/>
            <person name="Lyhne E.K."/>
            <person name="Kogle M.E."/>
            <person name="Barry K."/>
            <person name="Clum A."/>
            <person name="Na H."/>
            <person name="Ledsgaard L."/>
            <person name="Lin J."/>
            <person name="Lipzen A."/>
            <person name="Kuo A."/>
            <person name="Riley R."/>
            <person name="Mondo S."/>
            <person name="Labutti K."/>
            <person name="Haridas S."/>
            <person name="Pangalinan J."/>
            <person name="Salamov A.A."/>
            <person name="Simmons B.A."/>
            <person name="Magnuson J.K."/>
            <person name="Chen J."/>
            <person name="Drula E."/>
            <person name="Henrissat B."/>
            <person name="Wiebenga A."/>
            <person name="Lubbers R.J."/>
            <person name="Gomes A.C."/>
            <person name="Makela M.R."/>
            <person name="Stajich J."/>
            <person name="Grigoriev I.V."/>
            <person name="Mortensen U.H."/>
            <person name="De Vries R.P."/>
            <person name="Baker S.E."/>
            <person name="Andersen M.R."/>
        </authorList>
    </citation>
    <scope>NUCLEOTIDE SEQUENCE [LARGE SCALE GENOMIC DNA]</scope>
    <source>
        <strain evidence="3 4">CBS 588.65</strain>
    </source>
</reference>
<dbReference type="Gene3D" id="3.30.160.60">
    <property type="entry name" value="Classic Zinc Finger"/>
    <property type="match status" value="1"/>
</dbReference>
<keyword evidence="1" id="KW-0479">Metal-binding</keyword>